<dbReference type="EMBL" id="SNZG01000007">
    <property type="protein sequence ID" value="TDR40973.1"/>
    <property type="molecule type" value="Genomic_DNA"/>
</dbReference>
<keyword evidence="15" id="KW-1185">Reference proteome</keyword>
<dbReference type="UniPathway" id="UPA00060">
    <property type="reaction ID" value="UER00139"/>
</dbReference>
<evidence type="ECO:0000313" key="12">
    <source>
        <dbReference type="EMBL" id="STX09805.1"/>
    </source>
</evidence>
<comment type="function">
    <text evidence="11">Catalyzes the phosphorylation of the hydroxyl group of 4-methyl-5-beta-hydroxyethylthiazole (THZ).</text>
</comment>
<dbReference type="Proteomes" id="UP000294641">
    <property type="component" value="Unassembled WGS sequence"/>
</dbReference>
<evidence type="ECO:0000313" key="14">
    <source>
        <dbReference type="Proteomes" id="UP000254330"/>
    </source>
</evidence>
<evidence type="ECO:0000313" key="13">
    <source>
        <dbReference type="EMBL" id="TDR40973.1"/>
    </source>
</evidence>
<organism evidence="12 14">
    <name type="scientific">Kurthia zopfii</name>
    <dbReference type="NCBI Taxonomy" id="1650"/>
    <lineage>
        <taxon>Bacteria</taxon>
        <taxon>Bacillati</taxon>
        <taxon>Bacillota</taxon>
        <taxon>Bacilli</taxon>
        <taxon>Bacillales</taxon>
        <taxon>Caryophanaceae</taxon>
        <taxon>Kurthia</taxon>
    </lineage>
</organism>
<keyword evidence="9 11" id="KW-0460">Magnesium</keyword>
<evidence type="ECO:0000256" key="10">
    <source>
        <dbReference type="ARBA" id="ARBA00022977"/>
    </source>
</evidence>
<feature type="binding site" evidence="11">
    <location>
        <position position="160"/>
    </location>
    <ligand>
        <name>ATP</name>
        <dbReference type="ChEBI" id="CHEBI:30616"/>
    </ligand>
</feature>
<keyword evidence="5 11" id="KW-0479">Metal-binding</keyword>
<comment type="caution">
    <text evidence="12">The sequence shown here is derived from an EMBL/GenBank/DDBJ whole genome shotgun (WGS) entry which is preliminary data.</text>
</comment>
<evidence type="ECO:0000256" key="2">
    <source>
        <dbReference type="ARBA" id="ARBA00001946"/>
    </source>
</evidence>
<dbReference type="InterPro" id="IPR000417">
    <property type="entry name" value="Hyethyz_kinase"/>
</dbReference>
<evidence type="ECO:0000256" key="1">
    <source>
        <dbReference type="ARBA" id="ARBA00001771"/>
    </source>
</evidence>
<dbReference type="OrthoDB" id="9778146at2"/>
<dbReference type="RefSeq" id="WP_109349073.1">
    <property type="nucleotide sequence ID" value="NZ_BJUE01000008.1"/>
</dbReference>
<comment type="similarity">
    <text evidence="11">Belongs to the Thz kinase family.</text>
</comment>
<dbReference type="InterPro" id="IPR029056">
    <property type="entry name" value="Ribokinase-like"/>
</dbReference>
<keyword evidence="8 11" id="KW-0067">ATP-binding</keyword>
<gene>
    <name evidence="12" type="primary">thiM_1</name>
    <name evidence="11" type="synonym">thiM</name>
    <name evidence="13" type="ORF">DFR61_10793</name>
    <name evidence="12" type="ORF">NCTC10597_01507</name>
</gene>
<dbReference type="AlphaFoldDB" id="A0A8B4QAU1"/>
<comment type="cofactor">
    <cofactor evidence="2 11">
        <name>Mg(2+)</name>
        <dbReference type="ChEBI" id="CHEBI:18420"/>
    </cofactor>
</comment>
<dbReference type="HAMAP" id="MF_00228">
    <property type="entry name" value="Thz_kinase"/>
    <property type="match status" value="1"/>
</dbReference>
<feature type="binding site" evidence="11">
    <location>
        <position position="114"/>
    </location>
    <ligand>
        <name>ATP</name>
        <dbReference type="ChEBI" id="CHEBI:30616"/>
    </ligand>
</feature>
<protein>
    <recommendedName>
        <fullName evidence="11">Hydroxyethylthiazole kinase</fullName>
        <ecNumber evidence="11">2.7.1.50</ecNumber>
    </recommendedName>
    <alternativeName>
        <fullName evidence="11">4-methyl-5-beta-hydroxyethylthiazole kinase</fullName>
        <shortName evidence="11">TH kinase</shortName>
        <shortName evidence="11">Thz kinase</shortName>
    </alternativeName>
</protein>
<keyword evidence="10 11" id="KW-0784">Thiamine biosynthesis</keyword>
<dbReference type="Pfam" id="PF02110">
    <property type="entry name" value="HK"/>
    <property type="match status" value="1"/>
</dbReference>
<dbReference type="Gene3D" id="3.40.1190.20">
    <property type="match status" value="1"/>
</dbReference>
<comment type="catalytic activity">
    <reaction evidence="1 11">
        <text>5-(2-hydroxyethyl)-4-methylthiazole + ATP = 4-methyl-5-(2-phosphooxyethyl)-thiazole + ADP + H(+)</text>
        <dbReference type="Rhea" id="RHEA:24212"/>
        <dbReference type="ChEBI" id="CHEBI:15378"/>
        <dbReference type="ChEBI" id="CHEBI:17957"/>
        <dbReference type="ChEBI" id="CHEBI:30616"/>
        <dbReference type="ChEBI" id="CHEBI:58296"/>
        <dbReference type="ChEBI" id="CHEBI:456216"/>
        <dbReference type="EC" id="2.7.1.50"/>
    </reaction>
</comment>
<dbReference type="GO" id="GO:0009228">
    <property type="term" value="P:thiamine biosynthetic process"/>
    <property type="evidence" value="ECO:0007669"/>
    <property type="project" value="UniProtKB-KW"/>
</dbReference>
<evidence type="ECO:0000256" key="4">
    <source>
        <dbReference type="ARBA" id="ARBA00022679"/>
    </source>
</evidence>
<accession>A0A8B4QAU1</accession>
<feature type="binding site" evidence="11">
    <location>
        <position position="187"/>
    </location>
    <ligand>
        <name>substrate</name>
    </ligand>
</feature>
<evidence type="ECO:0000256" key="9">
    <source>
        <dbReference type="ARBA" id="ARBA00022842"/>
    </source>
</evidence>
<dbReference type="SUPFAM" id="SSF53613">
    <property type="entry name" value="Ribokinase-like"/>
    <property type="match status" value="1"/>
</dbReference>
<keyword evidence="7 11" id="KW-0418">Kinase</keyword>
<dbReference type="NCBIfam" id="NF006830">
    <property type="entry name" value="PRK09355.1"/>
    <property type="match status" value="1"/>
</dbReference>
<evidence type="ECO:0000256" key="3">
    <source>
        <dbReference type="ARBA" id="ARBA00004868"/>
    </source>
</evidence>
<keyword evidence="4 11" id="KW-0808">Transferase</keyword>
<dbReference type="GO" id="GO:0009229">
    <property type="term" value="P:thiamine diphosphate biosynthetic process"/>
    <property type="evidence" value="ECO:0007669"/>
    <property type="project" value="UniProtKB-UniRule"/>
</dbReference>
<keyword evidence="6 11" id="KW-0547">Nucleotide-binding</keyword>
<evidence type="ECO:0000256" key="6">
    <source>
        <dbReference type="ARBA" id="ARBA00022741"/>
    </source>
</evidence>
<reference evidence="12 14" key="1">
    <citation type="submission" date="2018-06" db="EMBL/GenBank/DDBJ databases">
        <authorList>
            <consortium name="Pathogen Informatics"/>
            <person name="Doyle S."/>
        </authorList>
    </citation>
    <scope>NUCLEOTIDE SEQUENCE [LARGE SCALE GENOMIC DNA]</scope>
    <source>
        <strain evidence="12 14">NCTC10597</strain>
    </source>
</reference>
<evidence type="ECO:0000256" key="5">
    <source>
        <dbReference type="ARBA" id="ARBA00022723"/>
    </source>
</evidence>
<dbReference type="PRINTS" id="PR01099">
    <property type="entry name" value="HYETHTZKNASE"/>
</dbReference>
<dbReference type="EMBL" id="UGNP01000001">
    <property type="protein sequence ID" value="STX09805.1"/>
    <property type="molecule type" value="Genomic_DNA"/>
</dbReference>
<evidence type="ECO:0000313" key="15">
    <source>
        <dbReference type="Proteomes" id="UP000294641"/>
    </source>
</evidence>
<dbReference type="EC" id="2.7.1.50" evidence="11"/>
<dbReference type="Proteomes" id="UP000254330">
    <property type="component" value="Unassembled WGS sequence"/>
</dbReference>
<dbReference type="GO" id="GO:0004417">
    <property type="term" value="F:hydroxyethylthiazole kinase activity"/>
    <property type="evidence" value="ECO:0007669"/>
    <property type="project" value="UniProtKB-UniRule"/>
</dbReference>
<dbReference type="GO" id="GO:0005524">
    <property type="term" value="F:ATP binding"/>
    <property type="evidence" value="ECO:0007669"/>
    <property type="project" value="UniProtKB-UniRule"/>
</dbReference>
<dbReference type="NCBIfam" id="TIGR00694">
    <property type="entry name" value="thiM"/>
    <property type="match status" value="1"/>
</dbReference>
<dbReference type="PIRSF" id="PIRSF000513">
    <property type="entry name" value="Thz_kinase"/>
    <property type="match status" value="1"/>
</dbReference>
<reference evidence="13 15" key="2">
    <citation type="submission" date="2019-03" db="EMBL/GenBank/DDBJ databases">
        <title>Genomic Encyclopedia of Type Strains, Phase IV (KMG-IV): sequencing the most valuable type-strain genomes for metagenomic binning, comparative biology and taxonomic classification.</title>
        <authorList>
            <person name="Goeker M."/>
        </authorList>
    </citation>
    <scope>NUCLEOTIDE SEQUENCE [LARGE SCALE GENOMIC DNA]</scope>
    <source>
        <strain evidence="13 15">DSM 20580</strain>
    </source>
</reference>
<feature type="binding site" evidence="11">
    <location>
        <position position="38"/>
    </location>
    <ligand>
        <name>substrate</name>
    </ligand>
</feature>
<evidence type="ECO:0000256" key="11">
    <source>
        <dbReference type="HAMAP-Rule" id="MF_00228"/>
    </source>
</evidence>
<name>A0A8B4QAU1_9BACL</name>
<dbReference type="CDD" id="cd01170">
    <property type="entry name" value="THZ_kinase"/>
    <property type="match status" value="1"/>
</dbReference>
<evidence type="ECO:0000256" key="7">
    <source>
        <dbReference type="ARBA" id="ARBA00022777"/>
    </source>
</evidence>
<proteinExistence type="inferred from homology"/>
<comment type="pathway">
    <text evidence="3 11">Cofactor biosynthesis; thiamine diphosphate biosynthesis; 4-methyl-5-(2-phosphoethyl)-thiazole from 5-(2-hydroxyethyl)-4-methylthiazole: step 1/1.</text>
</comment>
<evidence type="ECO:0000256" key="8">
    <source>
        <dbReference type="ARBA" id="ARBA00022840"/>
    </source>
</evidence>
<sequence length="251" mass="26945">MVLKEIRNQKPIIHCMTNYVVANFQANGLLAVGASPIMAEHFEEMADVSKITDALLLNIGTIRDSLCHSMIFAGQLANSLNKPVVLDPVGIGVSTFRQEFIHALLQKVQFTAIRCNASELASLAQIDCVSHGIDAGVIDFSVPKTAMDVALKYNTIVCVSGETDYITNGYLLSEIPGGTKKLTEITGAGCLLGALCTAACASSKDVFHSLVHLHEEYKNIATIAANNCEGIGDFQADLLNQLKYKANEVLS</sequence>
<dbReference type="GO" id="GO:0000287">
    <property type="term" value="F:magnesium ion binding"/>
    <property type="evidence" value="ECO:0007669"/>
    <property type="project" value="UniProtKB-UniRule"/>
</dbReference>